<dbReference type="Gene3D" id="3.20.20.80">
    <property type="entry name" value="Glycosidases"/>
    <property type="match status" value="1"/>
</dbReference>
<evidence type="ECO:0000256" key="1">
    <source>
        <dbReference type="ARBA" id="ARBA00005641"/>
    </source>
</evidence>
<proteinExistence type="inferred from homology"/>
<dbReference type="InterPro" id="IPR018087">
    <property type="entry name" value="Glyco_hydro_5_CS"/>
</dbReference>
<protein>
    <recommendedName>
        <fullName evidence="5">Glycoside hydrolase family 5 domain-containing protein</fullName>
    </recommendedName>
</protein>
<dbReference type="InterPro" id="IPR017853">
    <property type="entry name" value="GH"/>
</dbReference>
<dbReference type="AlphaFoldDB" id="A0A5A8C6M0"/>
<evidence type="ECO:0000256" key="4">
    <source>
        <dbReference type="RuleBase" id="RU361153"/>
    </source>
</evidence>
<name>A0A5A8C6M0_CAFRO</name>
<dbReference type="EMBL" id="VLTN01000056">
    <property type="protein sequence ID" value="KAA0148209.1"/>
    <property type="molecule type" value="Genomic_DNA"/>
</dbReference>
<evidence type="ECO:0000313" key="7">
    <source>
        <dbReference type="Proteomes" id="UP000323011"/>
    </source>
</evidence>
<evidence type="ECO:0000313" key="6">
    <source>
        <dbReference type="EMBL" id="KAA0148209.1"/>
    </source>
</evidence>
<dbReference type="PANTHER" id="PTHR31263:SF0">
    <property type="entry name" value="CELLULASE FAMILY PROTEIN (AFU_ORTHOLOGUE AFUA_5G14560)"/>
    <property type="match status" value="1"/>
</dbReference>
<evidence type="ECO:0000256" key="3">
    <source>
        <dbReference type="ARBA" id="ARBA00023295"/>
    </source>
</evidence>
<dbReference type="InterPro" id="IPR001547">
    <property type="entry name" value="Glyco_hydro_5"/>
</dbReference>
<feature type="domain" description="Glycoside hydrolase family 5" evidence="5">
    <location>
        <begin position="47"/>
        <end position="327"/>
    </location>
</feature>
<dbReference type="GO" id="GO:0004553">
    <property type="term" value="F:hydrolase activity, hydrolyzing O-glycosyl compounds"/>
    <property type="evidence" value="ECO:0007669"/>
    <property type="project" value="InterPro"/>
</dbReference>
<dbReference type="SUPFAM" id="SSF51445">
    <property type="entry name" value="(Trans)glycosidases"/>
    <property type="match status" value="1"/>
</dbReference>
<dbReference type="PROSITE" id="PS00659">
    <property type="entry name" value="GLYCOSYL_HYDROL_F5"/>
    <property type="match status" value="1"/>
</dbReference>
<organism evidence="6 7">
    <name type="scientific">Cafeteria roenbergensis</name>
    <name type="common">Marine flagellate</name>
    <dbReference type="NCBI Taxonomy" id="33653"/>
    <lineage>
        <taxon>Eukaryota</taxon>
        <taxon>Sar</taxon>
        <taxon>Stramenopiles</taxon>
        <taxon>Bigyra</taxon>
        <taxon>Opalozoa</taxon>
        <taxon>Bicosoecida</taxon>
        <taxon>Cafeteriaceae</taxon>
        <taxon>Cafeteria</taxon>
    </lineage>
</organism>
<comment type="caution">
    <text evidence="6">The sequence shown here is derived from an EMBL/GenBank/DDBJ whole genome shotgun (WGS) entry which is preliminary data.</text>
</comment>
<sequence length="368" mass="39945">MAQRLETNGRFIVEADSGARFRMACANWYGLEELGFAPGGLQFLSPAAIAGQIAQFGFNCVRLPVSAELVLNATTTWGPATAANPGLQNVSGLVALEATVAALSAARLRVVLDLHTLSADWCCSGTDGQGLWYSARVSAAQWEAALVALASRFKANPWVVGLDLKNEPRDTVVNGRHLQVTWNAGDASTDWMPAASAAGAKVLEANSNLLVFVEGINYAGDLRGAKDHPVVLPVANRLVYEAQDYGYWYNRENTPSYEAFARGLDDKWGFLVENGTAPVWLGEFGNCNNPTGRCLRDVSSSWQAQWWAYVRRYIAERSLDWGIWSLDGTQSRAPGRTFNATESYGVLNSTWSGPSNPVFLADVQALMP</sequence>
<reference evidence="6 7" key="1">
    <citation type="submission" date="2019-07" db="EMBL/GenBank/DDBJ databases">
        <title>Genomes of Cafeteria roenbergensis.</title>
        <authorList>
            <person name="Fischer M.G."/>
            <person name="Hackl T."/>
            <person name="Roman M."/>
        </authorList>
    </citation>
    <scope>NUCLEOTIDE SEQUENCE [LARGE SCALE GENOMIC DNA]</scope>
    <source>
        <strain evidence="6 7">BVI</strain>
    </source>
</reference>
<keyword evidence="2 4" id="KW-0378">Hydrolase</keyword>
<accession>A0A5A8C6M0</accession>
<dbReference type="OMA" id="SAHDYAT"/>
<dbReference type="GO" id="GO:0000272">
    <property type="term" value="P:polysaccharide catabolic process"/>
    <property type="evidence" value="ECO:0007669"/>
    <property type="project" value="InterPro"/>
</dbReference>
<gene>
    <name evidence="6" type="ORF">FNF29_06868</name>
</gene>
<comment type="similarity">
    <text evidence="1 4">Belongs to the glycosyl hydrolase 5 (cellulase A) family.</text>
</comment>
<evidence type="ECO:0000256" key="2">
    <source>
        <dbReference type="ARBA" id="ARBA00022801"/>
    </source>
</evidence>
<keyword evidence="3 4" id="KW-0326">Glycosidase</keyword>
<dbReference type="Pfam" id="PF00150">
    <property type="entry name" value="Cellulase"/>
    <property type="match status" value="1"/>
</dbReference>
<evidence type="ECO:0000259" key="5">
    <source>
        <dbReference type="Pfam" id="PF00150"/>
    </source>
</evidence>
<dbReference type="Proteomes" id="UP000323011">
    <property type="component" value="Unassembled WGS sequence"/>
</dbReference>
<keyword evidence="7" id="KW-1185">Reference proteome</keyword>
<dbReference type="PANTHER" id="PTHR31263">
    <property type="entry name" value="CELLULASE FAMILY PROTEIN (AFU_ORTHOLOGUE AFUA_5G14560)"/>
    <property type="match status" value="1"/>
</dbReference>